<sequence length="85" mass="9686">MPKHVCIEYSTEKFAQYRKGRSLVRISMSFRPSSDLPRCSLTLFSKSRVSNSRRVGRWDHVDISRATVVLALGVLWCWAAIGTRG</sequence>
<feature type="transmembrane region" description="Helical" evidence="1">
    <location>
        <begin position="63"/>
        <end position="81"/>
    </location>
</feature>
<protein>
    <submittedName>
        <fullName evidence="2">Uncharacterized protein</fullName>
    </submittedName>
</protein>
<evidence type="ECO:0000256" key="1">
    <source>
        <dbReference type="SAM" id="Phobius"/>
    </source>
</evidence>
<name>A0A9P5YMV5_9AGAR</name>
<organism evidence="2 3">
    <name type="scientific">Pholiota conissans</name>
    <dbReference type="NCBI Taxonomy" id="109636"/>
    <lineage>
        <taxon>Eukaryota</taxon>
        <taxon>Fungi</taxon>
        <taxon>Dikarya</taxon>
        <taxon>Basidiomycota</taxon>
        <taxon>Agaricomycotina</taxon>
        <taxon>Agaricomycetes</taxon>
        <taxon>Agaricomycetidae</taxon>
        <taxon>Agaricales</taxon>
        <taxon>Agaricineae</taxon>
        <taxon>Strophariaceae</taxon>
        <taxon>Pholiota</taxon>
    </lineage>
</organism>
<accession>A0A9P5YMV5</accession>
<dbReference type="Proteomes" id="UP000807469">
    <property type="component" value="Unassembled WGS sequence"/>
</dbReference>
<evidence type="ECO:0000313" key="2">
    <source>
        <dbReference type="EMBL" id="KAF9471853.1"/>
    </source>
</evidence>
<reference evidence="2" key="1">
    <citation type="submission" date="2020-11" db="EMBL/GenBank/DDBJ databases">
        <authorList>
            <consortium name="DOE Joint Genome Institute"/>
            <person name="Ahrendt S."/>
            <person name="Riley R."/>
            <person name="Andreopoulos W."/>
            <person name="Labutti K."/>
            <person name="Pangilinan J."/>
            <person name="Ruiz-Duenas F.J."/>
            <person name="Barrasa J.M."/>
            <person name="Sanchez-Garcia M."/>
            <person name="Camarero S."/>
            <person name="Miyauchi S."/>
            <person name="Serrano A."/>
            <person name="Linde D."/>
            <person name="Babiker R."/>
            <person name="Drula E."/>
            <person name="Ayuso-Fernandez I."/>
            <person name="Pacheco R."/>
            <person name="Padilla G."/>
            <person name="Ferreira P."/>
            <person name="Barriuso J."/>
            <person name="Kellner H."/>
            <person name="Castanera R."/>
            <person name="Alfaro M."/>
            <person name="Ramirez L."/>
            <person name="Pisabarro A.G."/>
            <person name="Kuo A."/>
            <person name="Tritt A."/>
            <person name="Lipzen A."/>
            <person name="He G."/>
            <person name="Yan M."/>
            <person name="Ng V."/>
            <person name="Cullen D."/>
            <person name="Martin F."/>
            <person name="Rosso M.-N."/>
            <person name="Henrissat B."/>
            <person name="Hibbett D."/>
            <person name="Martinez A.T."/>
            <person name="Grigoriev I.V."/>
        </authorList>
    </citation>
    <scope>NUCLEOTIDE SEQUENCE</scope>
    <source>
        <strain evidence="2">CIRM-BRFM 674</strain>
    </source>
</reference>
<keyword evidence="1" id="KW-0812">Transmembrane</keyword>
<dbReference type="AlphaFoldDB" id="A0A9P5YMV5"/>
<dbReference type="EMBL" id="MU155613">
    <property type="protein sequence ID" value="KAF9471853.1"/>
    <property type="molecule type" value="Genomic_DNA"/>
</dbReference>
<comment type="caution">
    <text evidence="2">The sequence shown here is derived from an EMBL/GenBank/DDBJ whole genome shotgun (WGS) entry which is preliminary data.</text>
</comment>
<gene>
    <name evidence="2" type="ORF">BDN70DRAFT_887660</name>
</gene>
<keyword evidence="3" id="KW-1185">Reference proteome</keyword>
<keyword evidence="1" id="KW-0472">Membrane</keyword>
<keyword evidence="1" id="KW-1133">Transmembrane helix</keyword>
<evidence type="ECO:0000313" key="3">
    <source>
        <dbReference type="Proteomes" id="UP000807469"/>
    </source>
</evidence>
<proteinExistence type="predicted"/>